<keyword evidence="4" id="KW-0695">RNA-directed DNA polymerase</keyword>
<dbReference type="Pfam" id="PF22936">
    <property type="entry name" value="Pol_BBD"/>
    <property type="match status" value="1"/>
</dbReference>
<reference evidence="4" key="2">
    <citation type="submission" date="2022-01" db="EMBL/GenBank/DDBJ databases">
        <authorList>
            <person name="Yamashiro T."/>
            <person name="Shiraishi A."/>
            <person name="Satake H."/>
            <person name="Nakayama K."/>
        </authorList>
    </citation>
    <scope>NUCLEOTIDE SEQUENCE</scope>
</reference>
<evidence type="ECO:0000313" key="5">
    <source>
        <dbReference type="Proteomes" id="UP001151760"/>
    </source>
</evidence>
<gene>
    <name evidence="4" type="ORF">Tco_0750170</name>
</gene>
<keyword evidence="4" id="KW-0548">Nucleotidyltransferase</keyword>
<keyword evidence="4" id="KW-0808">Transferase</keyword>
<organism evidence="4 5">
    <name type="scientific">Tanacetum coccineum</name>
    <dbReference type="NCBI Taxonomy" id="301880"/>
    <lineage>
        <taxon>Eukaryota</taxon>
        <taxon>Viridiplantae</taxon>
        <taxon>Streptophyta</taxon>
        <taxon>Embryophyta</taxon>
        <taxon>Tracheophyta</taxon>
        <taxon>Spermatophyta</taxon>
        <taxon>Magnoliopsida</taxon>
        <taxon>eudicotyledons</taxon>
        <taxon>Gunneridae</taxon>
        <taxon>Pentapetalae</taxon>
        <taxon>asterids</taxon>
        <taxon>campanulids</taxon>
        <taxon>Asterales</taxon>
        <taxon>Asteraceae</taxon>
        <taxon>Asteroideae</taxon>
        <taxon>Anthemideae</taxon>
        <taxon>Anthemidinae</taxon>
        <taxon>Tanacetum</taxon>
    </lineage>
</organism>
<dbReference type="PANTHER" id="PTHR42648:SF28">
    <property type="entry name" value="TRANSPOSON-ENCODED PROTEIN WITH RIBONUCLEASE H-LIKE AND RETROVIRUS ZINC FINGER-LIKE DOMAINS"/>
    <property type="match status" value="1"/>
</dbReference>
<protein>
    <submittedName>
        <fullName evidence="4">RNA-directed DNA polymerase</fullName>
    </submittedName>
</protein>
<dbReference type="InterPro" id="IPR036397">
    <property type="entry name" value="RNaseH_sf"/>
</dbReference>
<evidence type="ECO:0000313" key="4">
    <source>
        <dbReference type="EMBL" id="GJS83629.1"/>
    </source>
</evidence>
<dbReference type="PANTHER" id="PTHR42648">
    <property type="entry name" value="TRANSPOSASE, PUTATIVE-RELATED"/>
    <property type="match status" value="1"/>
</dbReference>
<dbReference type="GO" id="GO:0003964">
    <property type="term" value="F:RNA-directed DNA polymerase activity"/>
    <property type="evidence" value="ECO:0007669"/>
    <property type="project" value="UniProtKB-KW"/>
</dbReference>
<dbReference type="InterPro" id="IPR054722">
    <property type="entry name" value="PolX-like_BBD"/>
</dbReference>
<reference evidence="4" key="1">
    <citation type="journal article" date="2022" name="Int. J. Mol. Sci.">
        <title>Draft Genome of Tanacetum Coccineum: Genomic Comparison of Closely Related Tanacetum-Family Plants.</title>
        <authorList>
            <person name="Yamashiro T."/>
            <person name="Shiraishi A."/>
            <person name="Nakayama K."/>
            <person name="Satake H."/>
        </authorList>
    </citation>
    <scope>NUCLEOTIDE SEQUENCE</scope>
</reference>
<dbReference type="InterPro" id="IPR012337">
    <property type="entry name" value="RNaseH-like_sf"/>
</dbReference>
<dbReference type="InterPro" id="IPR057670">
    <property type="entry name" value="SH3_retrovirus"/>
</dbReference>
<keyword evidence="1" id="KW-0645">Protease</keyword>
<accession>A0ABQ4Z0G4</accession>
<keyword evidence="5" id="KW-1185">Reference proteome</keyword>
<feature type="compositionally biased region" description="Low complexity" evidence="2">
    <location>
        <begin position="556"/>
        <end position="566"/>
    </location>
</feature>
<dbReference type="InterPro" id="IPR025724">
    <property type="entry name" value="GAG-pre-integrase_dom"/>
</dbReference>
<dbReference type="EMBL" id="BQNB010010916">
    <property type="protein sequence ID" value="GJS83629.1"/>
    <property type="molecule type" value="Genomic_DNA"/>
</dbReference>
<dbReference type="PROSITE" id="PS50994">
    <property type="entry name" value="INTEGRASE"/>
    <property type="match status" value="1"/>
</dbReference>
<dbReference type="Pfam" id="PF00665">
    <property type="entry name" value="rve"/>
    <property type="match status" value="1"/>
</dbReference>
<dbReference type="InterPro" id="IPR001584">
    <property type="entry name" value="Integrase_cat-core"/>
</dbReference>
<dbReference type="InterPro" id="IPR039537">
    <property type="entry name" value="Retrotran_Ty1/copia-like"/>
</dbReference>
<feature type="domain" description="Integrase catalytic" evidence="3">
    <location>
        <begin position="190"/>
        <end position="364"/>
    </location>
</feature>
<evidence type="ECO:0000256" key="2">
    <source>
        <dbReference type="SAM" id="MobiDB-lite"/>
    </source>
</evidence>
<name>A0ABQ4Z0G4_9ASTR</name>
<proteinExistence type="predicted"/>
<dbReference type="SUPFAM" id="SSF53098">
    <property type="entry name" value="Ribonuclease H-like"/>
    <property type="match status" value="1"/>
</dbReference>
<sequence length="624" mass="71341">MVHITNSLQGFLSKRMLQKGERTIRVGDGYERHVEAVGTLKLILKSGFIMYLKDTLYVPSITRNLISVPKLLLHDYEFMFGYYGLKVYFNSRLVGTGSLDNNLIKLQLDSNFEKSLLSMDVNVISNGKRKHLDEESSSRLWHKRLGHISKDRMQRLIKEGILHHLDFSDFNQCVECIKGKFVKTIKKGSTRSKHLLEIIHTDICGPFINDIGGHKYFITFIDDYSRYTYVYLIKEKSESLDVFKIFKAEVENQLNRKIKIVRSDRGGEYYGKHSDLGQSPGPFAIYCQENGIVNQFTMPYTPQQNGVAERRNRTLMDMVRSMICNSILPEFLWTEALKTATHILNRVPSKSVPKTPFELWTGRAPSLRYFKIWGCPAEAKNFNPQTKKLDSRTISCYFIGYPERSKGYRFYCPNHTTRIVETRDAEFLENGEISGSGERSIDLNEKLMDAPNQELSIPLYMENSTTITSDEVADIPIIDASPHDENPIPPIVQQPLRRLKGLEDLNQSTQWLKAMNDKLKSMQINDVWELAELPNGVKPVGCNEAKTDKTEHGIGKSVKSQSQSQQVKDEAKTKEILSGQPIPKYQDQIKGYDALLGAKDGMEGSDEDFFFSSHKKHKKHTPAP</sequence>
<dbReference type="Pfam" id="PF13976">
    <property type="entry name" value="gag_pre-integrs"/>
    <property type="match status" value="1"/>
</dbReference>
<dbReference type="Gene3D" id="3.30.420.10">
    <property type="entry name" value="Ribonuclease H-like superfamily/Ribonuclease H"/>
    <property type="match status" value="1"/>
</dbReference>
<evidence type="ECO:0000256" key="1">
    <source>
        <dbReference type="ARBA" id="ARBA00022670"/>
    </source>
</evidence>
<dbReference type="Proteomes" id="UP001151760">
    <property type="component" value="Unassembled WGS sequence"/>
</dbReference>
<keyword evidence="1" id="KW-0378">Hydrolase</keyword>
<feature type="region of interest" description="Disordered" evidence="2">
    <location>
        <begin position="547"/>
        <end position="582"/>
    </location>
</feature>
<evidence type="ECO:0000259" key="3">
    <source>
        <dbReference type="PROSITE" id="PS50994"/>
    </source>
</evidence>
<comment type="caution">
    <text evidence="4">The sequence shown here is derived from an EMBL/GenBank/DDBJ whole genome shotgun (WGS) entry which is preliminary data.</text>
</comment>
<dbReference type="Pfam" id="PF25597">
    <property type="entry name" value="SH3_retrovirus"/>
    <property type="match status" value="1"/>
</dbReference>